<evidence type="ECO:0000259" key="5">
    <source>
        <dbReference type="PROSITE" id="PS50931"/>
    </source>
</evidence>
<evidence type="ECO:0000256" key="2">
    <source>
        <dbReference type="ARBA" id="ARBA00023015"/>
    </source>
</evidence>
<organism evidence="6 7">
    <name type="scientific">Tropicimonas aquimaris</name>
    <dbReference type="NCBI Taxonomy" id="914152"/>
    <lineage>
        <taxon>Bacteria</taxon>
        <taxon>Pseudomonadati</taxon>
        <taxon>Pseudomonadota</taxon>
        <taxon>Alphaproteobacteria</taxon>
        <taxon>Rhodobacterales</taxon>
        <taxon>Roseobacteraceae</taxon>
        <taxon>Tropicimonas</taxon>
    </lineage>
</organism>
<name>A0ABW3IM83_9RHOB</name>
<comment type="caution">
    <text evidence="6">The sequence shown here is derived from an EMBL/GenBank/DDBJ whole genome shotgun (WGS) entry which is preliminary data.</text>
</comment>
<evidence type="ECO:0000256" key="4">
    <source>
        <dbReference type="ARBA" id="ARBA00023163"/>
    </source>
</evidence>
<dbReference type="CDD" id="cd05466">
    <property type="entry name" value="PBP2_LTTR_substrate"/>
    <property type="match status" value="1"/>
</dbReference>
<dbReference type="EMBL" id="JBHTJT010000007">
    <property type="protein sequence ID" value="MFD0979099.1"/>
    <property type="molecule type" value="Genomic_DNA"/>
</dbReference>
<keyword evidence="4" id="KW-0804">Transcription</keyword>
<dbReference type="Pfam" id="PF00126">
    <property type="entry name" value="HTH_1"/>
    <property type="match status" value="1"/>
</dbReference>
<dbReference type="PRINTS" id="PR00039">
    <property type="entry name" value="HTHLYSR"/>
</dbReference>
<dbReference type="PANTHER" id="PTHR30126:SF94">
    <property type="entry name" value="LYSR FAMILY TRANSCRIPTIONAL REGULATOR"/>
    <property type="match status" value="1"/>
</dbReference>
<dbReference type="Pfam" id="PF03466">
    <property type="entry name" value="LysR_substrate"/>
    <property type="match status" value="1"/>
</dbReference>
<keyword evidence="2" id="KW-0805">Transcription regulation</keyword>
<protein>
    <submittedName>
        <fullName evidence="6">LysR substrate-binding domain-containing protein</fullName>
    </submittedName>
</protein>
<reference evidence="7" key="1">
    <citation type="journal article" date="2019" name="Int. J. Syst. Evol. Microbiol.">
        <title>The Global Catalogue of Microorganisms (GCM) 10K type strain sequencing project: providing services to taxonomists for standard genome sequencing and annotation.</title>
        <authorList>
            <consortium name="The Broad Institute Genomics Platform"/>
            <consortium name="The Broad Institute Genome Sequencing Center for Infectious Disease"/>
            <person name="Wu L."/>
            <person name="Ma J."/>
        </authorList>
    </citation>
    <scope>NUCLEOTIDE SEQUENCE [LARGE SCALE GENOMIC DNA]</scope>
    <source>
        <strain evidence="7">CCUG 60524</strain>
    </source>
</reference>
<dbReference type="Proteomes" id="UP001597108">
    <property type="component" value="Unassembled WGS sequence"/>
</dbReference>
<dbReference type="InterPro" id="IPR000847">
    <property type="entry name" value="LysR_HTH_N"/>
</dbReference>
<dbReference type="Gene3D" id="1.10.10.10">
    <property type="entry name" value="Winged helix-like DNA-binding domain superfamily/Winged helix DNA-binding domain"/>
    <property type="match status" value="1"/>
</dbReference>
<dbReference type="SUPFAM" id="SSF53850">
    <property type="entry name" value="Periplasmic binding protein-like II"/>
    <property type="match status" value="1"/>
</dbReference>
<sequence length="291" mass="31892">MPKRLSLSQLRAVEAVDRLGNFSLAARDIGVSQPSVSTRVQALESQYGVRLFHRNGHEVEATPLLKEILPSIRSVLAVTEDIETLLDDQHALNVGQLAIGYSTYQIAVPYISRYMKTYPDIRVEARAMASHDLLPELESGQLDVCFITAREIPSHLVGHEICEARIVLAVPRDHPYAGRASIGWEEAVAYPLVQREKSSGTRRIFEASARLARVEPNTILGVGSWGSIVTMVKLGLGLGVAMDVEILPSDELVGVEISGSGLRARQYAVCLPQMQSVRAVSRFLDLISGRP</sequence>
<evidence type="ECO:0000256" key="1">
    <source>
        <dbReference type="ARBA" id="ARBA00009437"/>
    </source>
</evidence>
<dbReference type="SUPFAM" id="SSF46785">
    <property type="entry name" value="Winged helix' DNA-binding domain"/>
    <property type="match status" value="1"/>
</dbReference>
<dbReference type="PROSITE" id="PS50931">
    <property type="entry name" value="HTH_LYSR"/>
    <property type="match status" value="1"/>
</dbReference>
<dbReference type="InterPro" id="IPR036390">
    <property type="entry name" value="WH_DNA-bd_sf"/>
</dbReference>
<dbReference type="InterPro" id="IPR036388">
    <property type="entry name" value="WH-like_DNA-bd_sf"/>
</dbReference>
<dbReference type="Gene3D" id="3.40.190.290">
    <property type="match status" value="1"/>
</dbReference>
<dbReference type="RefSeq" id="WP_386073362.1">
    <property type="nucleotide sequence ID" value="NZ_JBHTJT010000007.1"/>
</dbReference>
<proteinExistence type="inferred from homology"/>
<dbReference type="PANTHER" id="PTHR30126">
    <property type="entry name" value="HTH-TYPE TRANSCRIPTIONAL REGULATOR"/>
    <property type="match status" value="1"/>
</dbReference>
<keyword evidence="7" id="KW-1185">Reference proteome</keyword>
<keyword evidence="3" id="KW-0238">DNA-binding</keyword>
<gene>
    <name evidence="6" type="ORF">ACFQ2S_05480</name>
</gene>
<comment type="similarity">
    <text evidence="1">Belongs to the LysR transcriptional regulatory family.</text>
</comment>
<evidence type="ECO:0000313" key="6">
    <source>
        <dbReference type="EMBL" id="MFD0979099.1"/>
    </source>
</evidence>
<dbReference type="InterPro" id="IPR005119">
    <property type="entry name" value="LysR_subst-bd"/>
</dbReference>
<evidence type="ECO:0000256" key="3">
    <source>
        <dbReference type="ARBA" id="ARBA00023125"/>
    </source>
</evidence>
<feature type="domain" description="HTH lysR-type" evidence="5">
    <location>
        <begin position="5"/>
        <end position="62"/>
    </location>
</feature>
<evidence type="ECO:0000313" key="7">
    <source>
        <dbReference type="Proteomes" id="UP001597108"/>
    </source>
</evidence>
<accession>A0ABW3IM83</accession>